<organism evidence="2 3">
    <name type="scientific">Oryzias melastigma</name>
    <name type="common">Marine medaka</name>
    <dbReference type="NCBI Taxonomy" id="30732"/>
    <lineage>
        <taxon>Eukaryota</taxon>
        <taxon>Metazoa</taxon>
        <taxon>Chordata</taxon>
        <taxon>Craniata</taxon>
        <taxon>Vertebrata</taxon>
        <taxon>Euteleostomi</taxon>
        <taxon>Actinopterygii</taxon>
        <taxon>Neopterygii</taxon>
        <taxon>Teleostei</taxon>
        <taxon>Neoteleostei</taxon>
        <taxon>Acanthomorphata</taxon>
        <taxon>Ovalentaria</taxon>
        <taxon>Atherinomorphae</taxon>
        <taxon>Beloniformes</taxon>
        <taxon>Adrianichthyidae</taxon>
        <taxon>Oryziinae</taxon>
        <taxon>Oryzias</taxon>
    </lineage>
</organism>
<keyword evidence="2" id="KW-0808">Transferase</keyword>
<sequence>MSPPHPVWIEEALHTHGECFSRRHPPWLLLRGHTLIPAVALPLGFLNHCVCFAPNEAASHSMSPLPPLFYLKSSGHMEEEECVIQKKLKRRSLSEHAAPTQNIKACTERFPRLWEDISLIQTGLSVSADASSILQRDIEALLSTCNQKEAWCKEANESVQRLLSQACCDFQKTKATRLLLLEDVKKIDASLGGIRSDYSHRLEQLEALKEELKSEQLFLHQVMSSLHPEAAAAGSSRKGLLY</sequence>
<accession>A0A834F530</accession>
<dbReference type="EMBL" id="WKFB01000728">
    <property type="protein sequence ID" value="KAF6718502.1"/>
    <property type="molecule type" value="Genomic_DNA"/>
</dbReference>
<keyword evidence="1" id="KW-0175">Coiled coil</keyword>
<reference evidence="2" key="1">
    <citation type="journal article" name="BMC Genomics">
        <title>Long-read sequencing and de novo genome assembly of marine medaka (Oryzias melastigma).</title>
        <authorList>
            <person name="Liang P."/>
            <person name="Saqib H.S.A."/>
            <person name="Ni X."/>
            <person name="Shen Y."/>
        </authorList>
    </citation>
    <scope>NUCLEOTIDE SEQUENCE</scope>
    <source>
        <strain evidence="2">Bigg-433</strain>
    </source>
</reference>
<evidence type="ECO:0000313" key="3">
    <source>
        <dbReference type="Proteomes" id="UP000646548"/>
    </source>
</evidence>
<keyword evidence="2" id="KW-0418">Kinase</keyword>
<evidence type="ECO:0000313" key="2">
    <source>
        <dbReference type="EMBL" id="KAF6718502.1"/>
    </source>
</evidence>
<dbReference type="AlphaFoldDB" id="A0A834F530"/>
<name>A0A834F530_ORYME</name>
<proteinExistence type="predicted"/>
<protein>
    <submittedName>
        <fullName evidence="2">Death-associated protein kinase 3</fullName>
    </submittedName>
</protein>
<gene>
    <name evidence="2" type="ORF">FQA47_024647</name>
</gene>
<evidence type="ECO:0000256" key="1">
    <source>
        <dbReference type="SAM" id="Coils"/>
    </source>
</evidence>
<dbReference type="GO" id="GO:0016301">
    <property type="term" value="F:kinase activity"/>
    <property type="evidence" value="ECO:0007669"/>
    <property type="project" value="UniProtKB-KW"/>
</dbReference>
<dbReference type="Proteomes" id="UP000646548">
    <property type="component" value="Unassembled WGS sequence"/>
</dbReference>
<feature type="coiled-coil region" evidence="1">
    <location>
        <begin position="195"/>
        <end position="222"/>
    </location>
</feature>
<comment type="caution">
    <text evidence="2">The sequence shown here is derived from an EMBL/GenBank/DDBJ whole genome shotgun (WGS) entry which is preliminary data.</text>
</comment>